<name>A0A5C3QGZ1_9AGAR</name>
<evidence type="ECO:0008006" key="3">
    <source>
        <dbReference type="Google" id="ProtNLM"/>
    </source>
</evidence>
<evidence type="ECO:0000313" key="2">
    <source>
        <dbReference type="Proteomes" id="UP000305067"/>
    </source>
</evidence>
<dbReference type="OrthoDB" id="3217549at2759"/>
<dbReference type="Proteomes" id="UP000305067">
    <property type="component" value="Unassembled WGS sequence"/>
</dbReference>
<dbReference type="SUPFAM" id="SSF52047">
    <property type="entry name" value="RNI-like"/>
    <property type="match status" value="1"/>
</dbReference>
<accession>A0A5C3QGZ1</accession>
<gene>
    <name evidence="1" type="ORF">BDV98DRAFT_596531</name>
</gene>
<evidence type="ECO:0000313" key="1">
    <source>
        <dbReference type="EMBL" id="TFK97553.1"/>
    </source>
</evidence>
<protein>
    <recommendedName>
        <fullName evidence="3">F-box domain-containing protein</fullName>
    </recommendedName>
</protein>
<dbReference type="EMBL" id="ML178846">
    <property type="protein sequence ID" value="TFK97553.1"/>
    <property type="molecule type" value="Genomic_DNA"/>
</dbReference>
<sequence>MRGDLCVLPDELWHKIFTSALPRIPTSPTGLPSRWYNQQEVIVPVTISHVCQLWRSISLKYPLLWSFIHIDLHRSFLSPRALDVWLGRSGSSPLTVICSGYLPETNFHDYPEVTQCLTKICGARKRWRDAWFLLDRGDLGSSELQHSEAENGVIGSNDWQATFSTAEETLPALRTFVLRAWITKEYLPYFAGTISAAPNLKQLEWRHLPQPFEPLTVHPSAGVWTSLESINLQDIDHRSAMEALSCSPSLERAHLQLKVHTLISLDNPPSLGPWHPNLLLSVLHTLNVSSTPQVASFIFDGLKTPSLRHFSFTPCSWEAHETGPTDALWESTNSMLLRSQCKLESIDLHNATIPLYSSDVIYLPLSPSTANLTEASLTHFRGMEARKLADWSKDSLQVFKYVPPPYTITVSSTGMPKPNTGTAGPLLLPQLREMHLGVLLLYDVDNEDSLEPLQSITAPSLSRLTISVVGRYLHAYPAAIPMDPWTLTDLSLRSTFTLTHFCLEIFDAPFFEEDFISFLSHTNIDANLQELHLTHDGYESEPDVLLPHGLMTERVIVLLSEEVGGRILNMRSLRTMLVSGDRIMHCGSRPGQLADMLRKRFLKGGLRLARVGFLMWSPYEDEHPDVPSILQLKEEGLNVEGLKIAFEERLGTRGRTVWEDYAEGNQR</sequence>
<dbReference type="AlphaFoldDB" id="A0A5C3QGZ1"/>
<keyword evidence="2" id="KW-1185">Reference proteome</keyword>
<reference evidence="1 2" key="1">
    <citation type="journal article" date="2019" name="Nat. Ecol. Evol.">
        <title>Megaphylogeny resolves global patterns of mushroom evolution.</title>
        <authorList>
            <person name="Varga T."/>
            <person name="Krizsan K."/>
            <person name="Foldi C."/>
            <person name="Dima B."/>
            <person name="Sanchez-Garcia M."/>
            <person name="Sanchez-Ramirez S."/>
            <person name="Szollosi G.J."/>
            <person name="Szarkandi J.G."/>
            <person name="Papp V."/>
            <person name="Albert L."/>
            <person name="Andreopoulos W."/>
            <person name="Angelini C."/>
            <person name="Antonin V."/>
            <person name="Barry K.W."/>
            <person name="Bougher N.L."/>
            <person name="Buchanan P."/>
            <person name="Buyck B."/>
            <person name="Bense V."/>
            <person name="Catcheside P."/>
            <person name="Chovatia M."/>
            <person name="Cooper J."/>
            <person name="Damon W."/>
            <person name="Desjardin D."/>
            <person name="Finy P."/>
            <person name="Geml J."/>
            <person name="Haridas S."/>
            <person name="Hughes K."/>
            <person name="Justo A."/>
            <person name="Karasinski D."/>
            <person name="Kautmanova I."/>
            <person name="Kiss B."/>
            <person name="Kocsube S."/>
            <person name="Kotiranta H."/>
            <person name="LaButti K.M."/>
            <person name="Lechner B.E."/>
            <person name="Liimatainen K."/>
            <person name="Lipzen A."/>
            <person name="Lukacs Z."/>
            <person name="Mihaltcheva S."/>
            <person name="Morgado L.N."/>
            <person name="Niskanen T."/>
            <person name="Noordeloos M.E."/>
            <person name="Ohm R.A."/>
            <person name="Ortiz-Santana B."/>
            <person name="Ovrebo C."/>
            <person name="Racz N."/>
            <person name="Riley R."/>
            <person name="Savchenko A."/>
            <person name="Shiryaev A."/>
            <person name="Soop K."/>
            <person name="Spirin V."/>
            <person name="Szebenyi C."/>
            <person name="Tomsovsky M."/>
            <person name="Tulloss R.E."/>
            <person name="Uehling J."/>
            <person name="Grigoriev I.V."/>
            <person name="Vagvolgyi C."/>
            <person name="Papp T."/>
            <person name="Martin F.M."/>
            <person name="Miettinen O."/>
            <person name="Hibbett D.S."/>
            <person name="Nagy L.G."/>
        </authorList>
    </citation>
    <scope>NUCLEOTIDE SEQUENCE [LARGE SCALE GENOMIC DNA]</scope>
    <source>
        <strain evidence="1 2">CBS 309.79</strain>
    </source>
</reference>
<organism evidence="1 2">
    <name type="scientific">Pterulicium gracile</name>
    <dbReference type="NCBI Taxonomy" id="1884261"/>
    <lineage>
        <taxon>Eukaryota</taxon>
        <taxon>Fungi</taxon>
        <taxon>Dikarya</taxon>
        <taxon>Basidiomycota</taxon>
        <taxon>Agaricomycotina</taxon>
        <taxon>Agaricomycetes</taxon>
        <taxon>Agaricomycetidae</taxon>
        <taxon>Agaricales</taxon>
        <taxon>Pleurotineae</taxon>
        <taxon>Pterulaceae</taxon>
        <taxon>Pterulicium</taxon>
    </lineage>
</organism>
<proteinExistence type="predicted"/>